<name>A0A315YSI6_SEDFL</name>
<evidence type="ECO:0000313" key="2">
    <source>
        <dbReference type="Proteomes" id="UP000245535"/>
    </source>
</evidence>
<protein>
    <submittedName>
        <fullName evidence="1">Uncharacterized protein</fullName>
    </submittedName>
</protein>
<proteinExistence type="predicted"/>
<comment type="caution">
    <text evidence="1">The sequence shown here is derived from an EMBL/GenBank/DDBJ whole genome shotgun (WGS) entry which is preliminary data.</text>
</comment>
<reference evidence="1 2" key="1">
    <citation type="submission" date="2018-03" db="EMBL/GenBank/DDBJ databases">
        <title>Genomic Encyclopedia of Archaeal and Bacterial Type Strains, Phase II (KMG-II): from individual species to whole genera.</title>
        <authorList>
            <person name="Goeker M."/>
        </authorList>
    </citation>
    <scope>NUCLEOTIDE SEQUENCE [LARGE SCALE GENOMIC DNA]</scope>
    <source>
        <strain evidence="1 2">DSM 28229</strain>
    </source>
</reference>
<dbReference type="RefSeq" id="WP_109623323.1">
    <property type="nucleotide sequence ID" value="NZ_QGDO01000023.1"/>
</dbReference>
<keyword evidence="2" id="KW-1185">Reference proteome</keyword>
<evidence type="ECO:0000313" key="1">
    <source>
        <dbReference type="EMBL" id="PWJ31716.1"/>
    </source>
</evidence>
<dbReference type="AlphaFoldDB" id="A0A315YSI6"/>
<gene>
    <name evidence="1" type="ORF">BC781_1234</name>
</gene>
<dbReference type="Proteomes" id="UP000245535">
    <property type="component" value="Unassembled WGS sequence"/>
</dbReference>
<sequence>MSISLRIRPFLTDKDDRFENGYWEERGTLNVDESLECIKAVNWQQSANVLQQTILENEELDIYKIIEPAFNLHNSVNEAELFICAYEDNFFDLDLSIPKEGTNIDSTEISGLSFSEVEEYVNLFYDDRFNEIKQSSKNFKSKKSEIKELLKNRYEETLKAKKSTSLKELVIYAGIALSIYLISKMF</sequence>
<accession>A0A315YSI6</accession>
<dbReference type="EMBL" id="QGDO01000023">
    <property type="protein sequence ID" value="PWJ31716.1"/>
    <property type="molecule type" value="Genomic_DNA"/>
</dbReference>
<organism evidence="1 2">
    <name type="scientific">Sediminitomix flava</name>
    <dbReference type="NCBI Taxonomy" id="379075"/>
    <lineage>
        <taxon>Bacteria</taxon>
        <taxon>Pseudomonadati</taxon>
        <taxon>Bacteroidota</taxon>
        <taxon>Cytophagia</taxon>
        <taxon>Cytophagales</taxon>
        <taxon>Flammeovirgaceae</taxon>
        <taxon>Sediminitomix</taxon>
    </lineage>
</organism>